<reference evidence="2 3" key="1">
    <citation type="journal article" date="2006" name="Nature">
        <title>Global trends of whole-genome duplications revealed by the ciliate Paramecium tetraurelia.</title>
        <authorList>
            <consortium name="Genoscope"/>
            <person name="Aury J.-M."/>
            <person name="Jaillon O."/>
            <person name="Duret L."/>
            <person name="Noel B."/>
            <person name="Jubin C."/>
            <person name="Porcel B.M."/>
            <person name="Segurens B."/>
            <person name="Daubin V."/>
            <person name="Anthouard V."/>
            <person name="Aiach N."/>
            <person name="Arnaiz O."/>
            <person name="Billaut A."/>
            <person name="Beisson J."/>
            <person name="Blanc I."/>
            <person name="Bouhouche K."/>
            <person name="Camara F."/>
            <person name="Duharcourt S."/>
            <person name="Guigo R."/>
            <person name="Gogendeau D."/>
            <person name="Katinka M."/>
            <person name="Keller A.-M."/>
            <person name="Kissmehl R."/>
            <person name="Klotz C."/>
            <person name="Koll F."/>
            <person name="Le Moue A."/>
            <person name="Lepere C."/>
            <person name="Malinsky S."/>
            <person name="Nowacki M."/>
            <person name="Nowak J.K."/>
            <person name="Plattner H."/>
            <person name="Poulain J."/>
            <person name="Ruiz F."/>
            <person name="Serrano V."/>
            <person name="Zagulski M."/>
            <person name="Dessen P."/>
            <person name="Betermier M."/>
            <person name="Weissenbach J."/>
            <person name="Scarpelli C."/>
            <person name="Schachter V."/>
            <person name="Sperling L."/>
            <person name="Meyer E."/>
            <person name="Cohen J."/>
            <person name="Wincker P."/>
        </authorList>
    </citation>
    <scope>NUCLEOTIDE SEQUENCE [LARGE SCALE GENOMIC DNA]</scope>
    <source>
        <strain evidence="2 3">Stock d4-2</strain>
    </source>
</reference>
<dbReference type="OrthoDB" id="292765at2759"/>
<name>A0BUS2_PARTE</name>
<feature type="compositionally biased region" description="Low complexity" evidence="1">
    <location>
        <begin position="48"/>
        <end position="61"/>
    </location>
</feature>
<keyword evidence="3" id="KW-1185">Reference proteome</keyword>
<dbReference type="InParanoid" id="A0BUS2"/>
<dbReference type="KEGG" id="ptm:GSPATT00005535001"/>
<gene>
    <name evidence="2" type="ORF">GSPATT00005535001</name>
</gene>
<feature type="region of interest" description="Disordered" evidence="1">
    <location>
        <begin position="48"/>
        <end position="70"/>
    </location>
</feature>
<dbReference type="RefSeq" id="XP_001429687.1">
    <property type="nucleotide sequence ID" value="XM_001429650.1"/>
</dbReference>
<dbReference type="Proteomes" id="UP000000600">
    <property type="component" value="Unassembled WGS sequence"/>
</dbReference>
<dbReference type="AlphaFoldDB" id="A0BUS2"/>
<protein>
    <submittedName>
        <fullName evidence="2">Uncharacterized protein</fullName>
    </submittedName>
</protein>
<dbReference type="GeneID" id="5015471"/>
<evidence type="ECO:0000313" key="2">
    <source>
        <dbReference type="EMBL" id="CAK62289.1"/>
    </source>
</evidence>
<dbReference type="EMBL" id="CT868019">
    <property type="protein sequence ID" value="CAK62289.1"/>
    <property type="molecule type" value="Genomic_DNA"/>
</dbReference>
<proteinExistence type="predicted"/>
<dbReference type="OMA" id="HLFVYAP"/>
<organism evidence="2 3">
    <name type="scientific">Paramecium tetraurelia</name>
    <dbReference type="NCBI Taxonomy" id="5888"/>
    <lineage>
        <taxon>Eukaryota</taxon>
        <taxon>Sar</taxon>
        <taxon>Alveolata</taxon>
        <taxon>Ciliophora</taxon>
        <taxon>Intramacronucleata</taxon>
        <taxon>Oligohymenophorea</taxon>
        <taxon>Peniculida</taxon>
        <taxon>Parameciidae</taxon>
        <taxon>Paramecium</taxon>
    </lineage>
</organism>
<sequence>MLSISKKKQYPKRQDELSGMLITKNAPIRNYSTCKSFNPITAATRNSRISYQSKQQQSQNQSEDKGITSRTFSVNEVTELPQISKPTNIILKRPKFIPRPKQQLRKLIHAQTSPTNLESERKQSNLNSLSFQIINLNVDAEDVYILYKGFRNLCQFNKICILSYNLLFGEYNGTYFPNSQNPQIKPLNNKQLIMKIRTESILVLQLNPNQKLNSLQNTQIDWFDCIYSTKTYHSKETLSSELNKNNLWVNISKIQNLFKIQNKVFNYFYIDIIYSDPSIVIEVDNFINKILLIDDDNARLCHLFVYAPANLQMINQKLQDLFRNGSTQDLQQLNLKELIDRANQDMLQLQIRVKQLKYLEDLKVKTKQHFKKLHLGPSLMGPEQRAEKMRNQIVDYIKSNSKIKIANMHFVVGDTIMRNIEMFRNHENDKFYRHQETVQLIDHLIKNSLPNFQNNSCKANYAFYCL</sequence>
<accession>A0BUS2</accession>
<evidence type="ECO:0000313" key="3">
    <source>
        <dbReference type="Proteomes" id="UP000000600"/>
    </source>
</evidence>
<dbReference type="HOGENOM" id="CLU_651274_0_0_1"/>
<evidence type="ECO:0000256" key="1">
    <source>
        <dbReference type="SAM" id="MobiDB-lite"/>
    </source>
</evidence>